<reference evidence="1" key="2">
    <citation type="submission" date="2020-11" db="EMBL/GenBank/DDBJ databases">
        <authorList>
            <person name="McCartney M.A."/>
            <person name="Auch B."/>
            <person name="Kono T."/>
            <person name="Mallez S."/>
            <person name="Becker A."/>
            <person name="Gohl D.M."/>
            <person name="Silverstein K.A.T."/>
            <person name="Koren S."/>
            <person name="Bechman K.B."/>
            <person name="Herman A."/>
            <person name="Abrahante J.E."/>
            <person name="Garbe J."/>
        </authorList>
    </citation>
    <scope>NUCLEOTIDE SEQUENCE</scope>
    <source>
        <strain evidence="1">Duluth1</strain>
        <tissue evidence="1">Whole animal</tissue>
    </source>
</reference>
<name>A0A9D4BSB7_DREPO</name>
<keyword evidence="2" id="KW-1185">Reference proteome</keyword>
<evidence type="ECO:0000313" key="2">
    <source>
        <dbReference type="Proteomes" id="UP000828390"/>
    </source>
</evidence>
<dbReference type="Proteomes" id="UP000828390">
    <property type="component" value="Unassembled WGS sequence"/>
</dbReference>
<dbReference type="EMBL" id="JAIWYP010000014">
    <property type="protein sequence ID" value="KAH3706399.1"/>
    <property type="molecule type" value="Genomic_DNA"/>
</dbReference>
<comment type="caution">
    <text evidence="1">The sequence shown here is derived from an EMBL/GenBank/DDBJ whole genome shotgun (WGS) entry which is preliminary data.</text>
</comment>
<gene>
    <name evidence="1" type="ORF">DPMN_065785</name>
</gene>
<dbReference type="AlphaFoldDB" id="A0A9D4BSB7"/>
<protein>
    <submittedName>
        <fullName evidence="1">Uncharacterized protein</fullName>
    </submittedName>
</protein>
<sequence>MMQYDVRTSDLRSPTPIKQLSSIIGRRPDGSCFLTVIPAPGQIPVDGAPLAVVESRVFTPRDPLIGR</sequence>
<proteinExistence type="predicted"/>
<accession>A0A9D4BSB7</accession>
<reference evidence="1" key="1">
    <citation type="journal article" date="2019" name="bioRxiv">
        <title>The Genome of the Zebra Mussel, Dreissena polymorpha: A Resource for Invasive Species Research.</title>
        <authorList>
            <person name="McCartney M.A."/>
            <person name="Auch B."/>
            <person name="Kono T."/>
            <person name="Mallez S."/>
            <person name="Zhang Y."/>
            <person name="Obille A."/>
            <person name="Becker A."/>
            <person name="Abrahante J.E."/>
            <person name="Garbe J."/>
            <person name="Badalamenti J.P."/>
            <person name="Herman A."/>
            <person name="Mangelson H."/>
            <person name="Liachko I."/>
            <person name="Sullivan S."/>
            <person name="Sone E.D."/>
            <person name="Koren S."/>
            <person name="Silverstein K.A.T."/>
            <person name="Beckman K.B."/>
            <person name="Gohl D.M."/>
        </authorList>
    </citation>
    <scope>NUCLEOTIDE SEQUENCE</scope>
    <source>
        <strain evidence="1">Duluth1</strain>
        <tissue evidence="1">Whole animal</tissue>
    </source>
</reference>
<organism evidence="1 2">
    <name type="scientific">Dreissena polymorpha</name>
    <name type="common">Zebra mussel</name>
    <name type="synonym">Mytilus polymorpha</name>
    <dbReference type="NCBI Taxonomy" id="45954"/>
    <lineage>
        <taxon>Eukaryota</taxon>
        <taxon>Metazoa</taxon>
        <taxon>Spiralia</taxon>
        <taxon>Lophotrochozoa</taxon>
        <taxon>Mollusca</taxon>
        <taxon>Bivalvia</taxon>
        <taxon>Autobranchia</taxon>
        <taxon>Heteroconchia</taxon>
        <taxon>Euheterodonta</taxon>
        <taxon>Imparidentia</taxon>
        <taxon>Neoheterodontei</taxon>
        <taxon>Myida</taxon>
        <taxon>Dreissenoidea</taxon>
        <taxon>Dreissenidae</taxon>
        <taxon>Dreissena</taxon>
    </lineage>
</organism>
<evidence type="ECO:0000313" key="1">
    <source>
        <dbReference type="EMBL" id="KAH3706399.1"/>
    </source>
</evidence>